<name>A0ABY4HQN5_9FLAO</name>
<organism evidence="2 3">
    <name type="scientific">Flavobacterium sediminilitoris</name>
    <dbReference type="NCBI Taxonomy" id="2024526"/>
    <lineage>
        <taxon>Bacteria</taxon>
        <taxon>Pseudomonadati</taxon>
        <taxon>Bacteroidota</taxon>
        <taxon>Flavobacteriia</taxon>
        <taxon>Flavobacteriales</taxon>
        <taxon>Flavobacteriaceae</taxon>
        <taxon>Flavobacterium</taxon>
    </lineage>
</organism>
<evidence type="ECO:0000256" key="1">
    <source>
        <dbReference type="ARBA" id="ARBA00044755"/>
    </source>
</evidence>
<proteinExistence type="inferred from homology"/>
<reference evidence="2" key="1">
    <citation type="submission" date="2021-12" db="EMBL/GenBank/DDBJ databases">
        <authorList>
            <person name="Cha I.-T."/>
            <person name="Lee K.-E."/>
            <person name="Park S.-J."/>
        </authorList>
    </citation>
    <scope>NUCLEOTIDE SEQUENCE</scope>
    <source>
        <strain evidence="2">YSM-43</strain>
    </source>
</reference>
<reference evidence="2" key="2">
    <citation type="submission" date="2022-04" db="EMBL/GenBank/DDBJ databases">
        <title>Complete Genome Sequence of Flavobacterium sediminilitoris YSM-43, Isolated from a Tidal Sediment.</title>
        <authorList>
            <person name="Lee P.A."/>
        </authorList>
    </citation>
    <scope>NUCLEOTIDE SEQUENCE</scope>
    <source>
        <strain evidence="2">YSM-43</strain>
    </source>
</reference>
<accession>A0ABY4HQN5</accession>
<protein>
    <submittedName>
        <fullName evidence="2">Polymer-forming cytoskeletal protein</fullName>
    </submittedName>
</protein>
<comment type="similarity">
    <text evidence="1">Belongs to the bactofilin family.</text>
</comment>
<dbReference type="PANTHER" id="PTHR35024:SF4">
    <property type="entry name" value="POLYMER-FORMING CYTOSKELETAL PROTEIN"/>
    <property type="match status" value="1"/>
</dbReference>
<dbReference type="EMBL" id="CP090145">
    <property type="protein sequence ID" value="UOX35013.1"/>
    <property type="molecule type" value="Genomic_DNA"/>
</dbReference>
<dbReference type="Pfam" id="PF04519">
    <property type="entry name" value="Bactofilin"/>
    <property type="match status" value="1"/>
</dbReference>
<dbReference type="Proteomes" id="UP000830454">
    <property type="component" value="Chromosome"/>
</dbReference>
<evidence type="ECO:0000313" key="3">
    <source>
        <dbReference type="Proteomes" id="UP000830454"/>
    </source>
</evidence>
<dbReference type="PANTHER" id="PTHR35024">
    <property type="entry name" value="HYPOTHETICAL CYTOSOLIC PROTEIN"/>
    <property type="match status" value="1"/>
</dbReference>
<keyword evidence="3" id="KW-1185">Reference proteome</keyword>
<sequence length="128" mass="13668">MFDKTTKQKETPLGKTNRIVQGTIITGNIESKDDFRLDGILIGNYTSGGKLVIGTSGEVQGDIKCKNVDIEGNYVGKLEVEELLTIKSTAKIKGDVLVGKLSVEPGAVFEATCGMKSQSKTVKTDAKS</sequence>
<gene>
    <name evidence="2" type="ORF">LXD69_05740</name>
</gene>
<dbReference type="RefSeq" id="WP_246918163.1">
    <property type="nucleotide sequence ID" value="NZ_CP090145.1"/>
</dbReference>
<dbReference type="InterPro" id="IPR007607">
    <property type="entry name" value="BacA/B"/>
</dbReference>
<evidence type="ECO:0000313" key="2">
    <source>
        <dbReference type="EMBL" id="UOX35013.1"/>
    </source>
</evidence>